<dbReference type="Proteomes" id="UP001642409">
    <property type="component" value="Unassembled WGS sequence"/>
</dbReference>
<comment type="caution">
    <text evidence="1">The sequence shown here is derived from an EMBL/GenBank/DDBJ whole genome shotgun (WGS) entry which is preliminary data.</text>
</comment>
<dbReference type="AlphaFoldDB" id="A0AA86NE42"/>
<organism evidence="1">
    <name type="scientific">Hexamita inflata</name>
    <dbReference type="NCBI Taxonomy" id="28002"/>
    <lineage>
        <taxon>Eukaryota</taxon>
        <taxon>Metamonada</taxon>
        <taxon>Diplomonadida</taxon>
        <taxon>Hexamitidae</taxon>
        <taxon>Hexamitinae</taxon>
        <taxon>Hexamita</taxon>
    </lineage>
</organism>
<accession>A0AA86NE42</accession>
<proteinExistence type="predicted"/>
<dbReference type="EMBL" id="CAXDID020000669">
    <property type="protein sequence ID" value="CAL6109476.1"/>
    <property type="molecule type" value="Genomic_DNA"/>
</dbReference>
<evidence type="ECO:0000313" key="3">
    <source>
        <dbReference type="Proteomes" id="UP001642409"/>
    </source>
</evidence>
<name>A0AA86NE42_9EUKA</name>
<protein>
    <submittedName>
        <fullName evidence="2">Hypothetical_protein</fullName>
    </submittedName>
</protein>
<reference evidence="1" key="1">
    <citation type="submission" date="2023-06" db="EMBL/GenBank/DDBJ databases">
        <authorList>
            <person name="Kurt Z."/>
        </authorList>
    </citation>
    <scope>NUCLEOTIDE SEQUENCE</scope>
</reference>
<evidence type="ECO:0000313" key="2">
    <source>
        <dbReference type="EMBL" id="CAL6109476.1"/>
    </source>
</evidence>
<sequence>MQTLIVSVITALSFKNRSSQLMLAINESSYSSCCFETGWFWKVAEYPSWSSSVMSPTSCLYTMMTSLASWRSSTLYLKDEFPARTWNMLIKASTWRLLKYAFFRASWQLFRLSVSKYPSAFWATACRPWCLRRQQMSYSLTVLLQKDLHYCTVLCGTRAWIAIQSILLVLYSLAALMMQRVSSTVHCLQIYIVHIASKSTL</sequence>
<keyword evidence="3" id="KW-1185">Reference proteome</keyword>
<reference evidence="2 3" key="2">
    <citation type="submission" date="2024-07" db="EMBL/GenBank/DDBJ databases">
        <authorList>
            <person name="Akdeniz Z."/>
        </authorList>
    </citation>
    <scope>NUCLEOTIDE SEQUENCE [LARGE SCALE GENOMIC DNA]</scope>
</reference>
<gene>
    <name evidence="1" type="ORF">HINF_LOCUS5772</name>
    <name evidence="2" type="ORF">HINF_LOCUS75464</name>
</gene>
<evidence type="ECO:0000313" key="1">
    <source>
        <dbReference type="EMBL" id="CAI9918127.1"/>
    </source>
</evidence>
<dbReference type="EMBL" id="CATOUU010000151">
    <property type="protein sequence ID" value="CAI9918127.1"/>
    <property type="molecule type" value="Genomic_DNA"/>
</dbReference>